<dbReference type="EMBL" id="JAZHXJ010003066">
    <property type="protein sequence ID" value="KAL1835613.1"/>
    <property type="molecule type" value="Genomic_DNA"/>
</dbReference>
<name>A0ABR3V1E3_9PEZI</name>
<evidence type="ECO:0000256" key="1">
    <source>
        <dbReference type="SAM" id="SignalP"/>
    </source>
</evidence>
<keyword evidence="3" id="KW-1185">Reference proteome</keyword>
<feature type="chain" id="PRO_5047208220" evidence="1">
    <location>
        <begin position="21"/>
        <end position="90"/>
    </location>
</feature>
<comment type="caution">
    <text evidence="2">The sequence shown here is derived from an EMBL/GenBank/DDBJ whole genome shotgun (WGS) entry which is preliminary data.</text>
</comment>
<proteinExistence type="predicted"/>
<gene>
    <name evidence="2" type="ORF">VTK73DRAFT_5501</name>
</gene>
<reference evidence="2 3" key="1">
    <citation type="journal article" date="2024" name="Commun. Biol.">
        <title>Comparative genomic analysis of thermophilic fungi reveals convergent evolutionary adaptations and gene losses.</title>
        <authorList>
            <person name="Steindorff A.S."/>
            <person name="Aguilar-Pontes M.V."/>
            <person name="Robinson A.J."/>
            <person name="Andreopoulos B."/>
            <person name="LaButti K."/>
            <person name="Kuo A."/>
            <person name="Mondo S."/>
            <person name="Riley R."/>
            <person name="Otillar R."/>
            <person name="Haridas S."/>
            <person name="Lipzen A."/>
            <person name="Grimwood J."/>
            <person name="Schmutz J."/>
            <person name="Clum A."/>
            <person name="Reid I.D."/>
            <person name="Moisan M.C."/>
            <person name="Butler G."/>
            <person name="Nguyen T.T.M."/>
            <person name="Dewar K."/>
            <person name="Conant G."/>
            <person name="Drula E."/>
            <person name="Henrissat B."/>
            <person name="Hansel C."/>
            <person name="Singer S."/>
            <person name="Hutchinson M.I."/>
            <person name="de Vries R.P."/>
            <person name="Natvig D.O."/>
            <person name="Powell A.J."/>
            <person name="Tsang A."/>
            <person name="Grigoriev I.V."/>
        </authorList>
    </citation>
    <scope>NUCLEOTIDE SEQUENCE [LARGE SCALE GENOMIC DNA]</scope>
    <source>
        <strain evidence="2 3">ATCC 24622</strain>
    </source>
</reference>
<feature type="signal peptide" evidence="1">
    <location>
        <begin position="1"/>
        <end position="20"/>
    </location>
</feature>
<accession>A0ABR3V1E3</accession>
<organism evidence="2 3">
    <name type="scientific">Phialemonium thermophilum</name>
    <dbReference type="NCBI Taxonomy" id="223376"/>
    <lineage>
        <taxon>Eukaryota</taxon>
        <taxon>Fungi</taxon>
        <taxon>Dikarya</taxon>
        <taxon>Ascomycota</taxon>
        <taxon>Pezizomycotina</taxon>
        <taxon>Sordariomycetes</taxon>
        <taxon>Sordariomycetidae</taxon>
        <taxon>Cephalothecales</taxon>
        <taxon>Cephalothecaceae</taxon>
        <taxon>Phialemonium</taxon>
    </lineage>
</organism>
<evidence type="ECO:0000313" key="3">
    <source>
        <dbReference type="Proteomes" id="UP001586593"/>
    </source>
</evidence>
<evidence type="ECO:0000313" key="2">
    <source>
        <dbReference type="EMBL" id="KAL1835613.1"/>
    </source>
</evidence>
<sequence length="90" mass="10335">MYFVCKALVCIPSLWRFFDAFMIQYGLYVANKIKGLPVSRSWGTQSKSTRRSNRAALPWPYHLHLRPAGKRLGLHRHLGMVARQLQAPAP</sequence>
<keyword evidence="1" id="KW-0732">Signal</keyword>
<protein>
    <submittedName>
        <fullName evidence="2">Uncharacterized protein</fullName>
    </submittedName>
</protein>
<dbReference type="Proteomes" id="UP001586593">
    <property type="component" value="Unassembled WGS sequence"/>
</dbReference>